<keyword evidence="3" id="KW-1185">Reference proteome</keyword>
<gene>
    <name evidence="2" type="ORF">G5V58_04015</name>
</gene>
<feature type="transmembrane region" description="Helical" evidence="1">
    <location>
        <begin position="77"/>
        <end position="100"/>
    </location>
</feature>
<feature type="transmembrane region" description="Helical" evidence="1">
    <location>
        <begin position="201"/>
        <end position="221"/>
    </location>
</feature>
<proteinExistence type="predicted"/>
<dbReference type="PANTHER" id="PTHR36840:SF1">
    <property type="entry name" value="BLL5714 PROTEIN"/>
    <property type="match status" value="1"/>
</dbReference>
<accession>A0A6G6WKS7</accession>
<keyword evidence="1" id="KW-1133">Transmembrane helix</keyword>
<dbReference type="PANTHER" id="PTHR36840">
    <property type="entry name" value="BLL5714 PROTEIN"/>
    <property type="match status" value="1"/>
</dbReference>
<dbReference type="Proteomes" id="UP000502996">
    <property type="component" value="Chromosome"/>
</dbReference>
<evidence type="ECO:0000256" key="1">
    <source>
        <dbReference type="SAM" id="Phobius"/>
    </source>
</evidence>
<dbReference type="InterPro" id="IPR010640">
    <property type="entry name" value="Low_temperature_requirement_A"/>
</dbReference>
<feature type="transmembrane region" description="Helical" evidence="1">
    <location>
        <begin position="164"/>
        <end position="181"/>
    </location>
</feature>
<name>A0A6G6WKS7_9ACTN</name>
<dbReference type="KEGG" id="nano:G5V58_04015"/>
<keyword evidence="1" id="KW-0472">Membrane</keyword>
<sequence>MRPRSTDEPNRAATPLELLFDLTFVAAVAQLAQRLAHATLTGESAAAVGPFLMVFFAIWWAWMNFTWFASAYDCDDVAYRLAAFLQMAGVLVLAAGVGSAFDRGDYVTVTTGYLVMRIGLLSLWLRAAVQHHPGRRTALRYAGAIAALEVCWLSRLLLGEHLTTASFLVLVVLELLVPVWAEQPAPTTWHPHHIAERYSLFAIILLGEGVLAATTAVVAVVEDSAGPRLLVVSIAALVVVASLWWRYFTLSAGPDLASRRGWSFVWGYGHYAVFAALAALAAGLEVVVATAAHPTQDLGDRGTLAAVVVPAGAFLIALQAIQVPSSRVTGAWSATGLVLVALVAVTALAPALGPALGLCGVATVLVAAVAAHDVQERARARTEKEQG</sequence>
<feature type="transmembrane region" description="Helical" evidence="1">
    <location>
        <begin position="304"/>
        <end position="321"/>
    </location>
</feature>
<feature type="transmembrane region" description="Helical" evidence="1">
    <location>
        <begin position="106"/>
        <end position="126"/>
    </location>
</feature>
<feature type="transmembrane region" description="Helical" evidence="1">
    <location>
        <begin position="328"/>
        <end position="349"/>
    </location>
</feature>
<reference evidence="2 3" key="1">
    <citation type="submission" date="2020-02" db="EMBL/GenBank/DDBJ databases">
        <title>Full genome sequence of Nocardioides sp. R-3366.</title>
        <authorList>
            <person name="Im W.-T."/>
        </authorList>
    </citation>
    <scope>NUCLEOTIDE SEQUENCE [LARGE SCALE GENOMIC DNA]</scope>
    <source>
        <strain evidence="2 3">R-3366</strain>
    </source>
</reference>
<feature type="transmembrane region" description="Helical" evidence="1">
    <location>
        <begin position="138"/>
        <end position="158"/>
    </location>
</feature>
<protein>
    <submittedName>
        <fullName evidence="2">Low temperature requirement protein A</fullName>
    </submittedName>
</protein>
<keyword evidence="1" id="KW-0812">Transmembrane</keyword>
<feature type="transmembrane region" description="Helical" evidence="1">
    <location>
        <begin position="268"/>
        <end position="292"/>
    </location>
</feature>
<dbReference type="Pfam" id="PF06772">
    <property type="entry name" value="LtrA"/>
    <property type="match status" value="1"/>
</dbReference>
<dbReference type="AlphaFoldDB" id="A0A6G6WKS7"/>
<feature type="transmembrane region" description="Helical" evidence="1">
    <location>
        <begin position="227"/>
        <end position="247"/>
    </location>
</feature>
<evidence type="ECO:0000313" key="2">
    <source>
        <dbReference type="EMBL" id="QIG45743.1"/>
    </source>
</evidence>
<dbReference type="EMBL" id="CP049257">
    <property type="protein sequence ID" value="QIG45743.1"/>
    <property type="molecule type" value="Genomic_DNA"/>
</dbReference>
<evidence type="ECO:0000313" key="3">
    <source>
        <dbReference type="Proteomes" id="UP000502996"/>
    </source>
</evidence>
<organism evidence="2 3">
    <name type="scientific">Nocardioides anomalus</name>
    <dbReference type="NCBI Taxonomy" id="2712223"/>
    <lineage>
        <taxon>Bacteria</taxon>
        <taxon>Bacillati</taxon>
        <taxon>Actinomycetota</taxon>
        <taxon>Actinomycetes</taxon>
        <taxon>Propionibacteriales</taxon>
        <taxon>Nocardioidaceae</taxon>
        <taxon>Nocardioides</taxon>
    </lineage>
</organism>
<feature type="transmembrane region" description="Helical" evidence="1">
    <location>
        <begin position="44"/>
        <end position="65"/>
    </location>
</feature>